<dbReference type="InterPro" id="IPR008136">
    <property type="entry name" value="CinA_C"/>
</dbReference>
<dbReference type="Proteomes" id="UP001589896">
    <property type="component" value="Unassembled WGS sequence"/>
</dbReference>
<dbReference type="EMBL" id="JBHLTG010000011">
    <property type="protein sequence ID" value="MFC0682137.1"/>
    <property type="molecule type" value="Genomic_DNA"/>
</dbReference>
<reference evidence="2 3" key="1">
    <citation type="submission" date="2024-09" db="EMBL/GenBank/DDBJ databases">
        <authorList>
            <person name="Sun Q."/>
            <person name="Mori K."/>
        </authorList>
    </citation>
    <scope>NUCLEOTIDE SEQUENCE [LARGE SCALE GENOMIC DNA]</scope>
    <source>
        <strain evidence="2 3">KCTC 23076</strain>
    </source>
</reference>
<proteinExistence type="predicted"/>
<name>A0ABV6S0B8_9GAMM</name>
<dbReference type="NCBIfam" id="TIGR00199">
    <property type="entry name" value="PncC_domain"/>
    <property type="match status" value="1"/>
</dbReference>
<evidence type="ECO:0000313" key="3">
    <source>
        <dbReference type="Proteomes" id="UP001589896"/>
    </source>
</evidence>
<sequence length="186" mass="19022">MTAVEDHPRPDAANGHVSGLLSELAARGLTLAVAESLTGGMLTSELIRPAGASAVVVGGVVAYATEIKQSVLGVDADLLEQHGPVHPEVARQMADRVRRILAVDGRPADLGLATTGVAGPEPQSGTEPGTVFVGVAVGETVAAVELRLDGTRDQIRARTVGEAIRALAERVGDARASTPAEAEARE</sequence>
<dbReference type="Pfam" id="PF02464">
    <property type="entry name" value="CinA"/>
    <property type="match status" value="1"/>
</dbReference>
<feature type="domain" description="CinA C-terminal" evidence="1">
    <location>
        <begin position="20"/>
        <end position="169"/>
    </location>
</feature>
<evidence type="ECO:0000259" key="1">
    <source>
        <dbReference type="Pfam" id="PF02464"/>
    </source>
</evidence>
<dbReference type="InterPro" id="IPR036653">
    <property type="entry name" value="CinA-like_C"/>
</dbReference>
<evidence type="ECO:0000313" key="2">
    <source>
        <dbReference type="EMBL" id="MFC0682137.1"/>
    </source>
</evidence>
<dbReference type="Gene3D" id="3.90.950.20">
    <property type="entry name" value="CinA-like"/>
    <property type="match status" value="1"/>
</dbReference>
<protein>
    <submittedName>
        <fullName evidence="2">CinA family protein</fullName>
    </submittedName>
</protein>
<keyword evidence="3" id="KW-1185">Reference proteome</keyword>
<comment type="caution">
    <text evidence="2">The sequence shown here is derived from an EMBL/GenBank/DDBJ whole genome shotgun (WGS) entry which is preliminary data.</text>
</comment>
<dbReference type="SUPFAM" id="SSF142433">
    <property type="entry name" value="CinA-like"/>
    <property type="match status" value="1"/>
</dbReference>
<accession>A0ABV6S0B8</accession>
<organism evidence="2 3">
    <name type="scientific">Lysobacter korlensis</name>
    <dbReference type="NCBI Taxonomy" id="553636"/>
    <lineage>
        <taxon>Bacteria</taxon>
        <taxon>Pseudomonadati</taxon>
        <taxon>Pseudomonadota</taxon>
        <taxon>Gammaproteobacteria</taxon>
        <taxon>Lysobacterales</taxon>
        <taxon>Lysobacteraceae</taxon>
        <taxon>Lysobacter</taxon>
    </lineage>
</organism>
<gene>
    <name evidence="2" type="ORF">ACFFGH_30270</name>
</gene>
<dbReference type="RefSeq" id="WP_386675871.1">
    <property type="nucleotide sequence ID" value="NZ_JBHLTG010000011.1"/>
</dbReference>